<gene>
    <name evidence="1" type="ORF">HSBGL_1942</name>
</gene>
<accession>A0A897NHY6</accession>
<name>A0A897NHY6_9EURY</name>
<dbReference type="EMBL" id="CP064789">
    <property type="protein sequence ID" value="QSG12352.1"/>
    <property type="molecule type" value="Genomic_DNA"/>
</dbReference>
<protein>
    <submittedName>
        <fullName evidence="1">Uncharacterized protein</fullName>
    </submittedName>
</protein>
<evidence type="ECO:0000313" key="1">
    <source>
        <dbReference type="EMBL" id="QSG12352.1"/>
    </source>
</evidence>
<dbReference type="Proteomes" id="UP000663305">
    <property type="component" value="Chromosome"/>
</dbReference>
<organism evidence="1 2">
    <name type="scientific">Halapricum desulfuricans</name>
    <dbReference type="NCBI Taxonomy" id="2841257"/>
    <lineage>
        <taxon>Archaea</taxon>
        <taxon>Methanobacteriati</taxon>
        <taxon>Methanobacteriota</taxon>
        <taxon>Stenosarchaea group</taxon>
        <taxon>Halobacteria</taxon>
        <taxon>Halobacteriales</taxon>
        <taxon>Haloarculaceae</taxon>
        <taxon>Halapricum</taxon>
    </lineage>
</organism>
<reference evidence="1" key="1">
    <citation type="submission" date="2020-11" db="EMBL/GenBank/DDBJ databases">
        <title>Carbohydrate-dependent, anaerobic sulfur respiration: A novel catabolism in halophilic archaea.</title>
        <authorList>
            <person name="Sorokin D.Y."/>
            <person name="Messina E."/>
            <person name="Smedile F."/>
            <person name="La Cono V."/>
            <person name="Hallsworth J.E."/>
            <person name="Yakimov M.M."/>
        </authorList>
    </citation>
    <scope>NUCLEOTIDE SEQUENCE</scope>
    <source>
        <strain evidence="1">HSR-Bgl</strain>
    </source>
</reference>
<sequence>MYGAFHDNDINIIIFDVIVRNRIVEACLVVHTVRRRNHGTGRCQDPAVSF</sequence>
<dbReference type="AlphaFoldDB" id="A0A897NHY6"/>
<evidence type="ECO:0000313" key="2">
    <source>
        <dbReference type="Proteomes" id="UP000663305"/>
    </source>
</evidence>
<proteinExistence type="predicted"/>